<accession>A0A1G6K4A1</accession>
<organism evidence="2 3">
    <name type="scientific">Acinetobacter kookii</name>
    <dbReference type="NCBI Taxonomy" id="1226327"/>
    <lineage>
        <taxon>Bacteria</taxon>
        <taxon>Pseudomonadati</taxon>
        <taxon>Pseudomonadota</taxon>
        <taxon>Gammaproteobacteria</taxon>
        <taxon>Moraxellales</taxon>
        <taxon>Moraxellaceae</taxon>
        <taxon>Acinetobacter</taxon>
    </lineage>
</organism>
<dbReference type="RefSeq" id="WP_092819660.1">
    <property type="nucleotide sequence ID" value="NZ_BAABKJ010000010.1"/>
</dbReference>
<feature type="transmembrane region" description="Helical" evidence="1">
    <location>
        <begin position="5"/>
        <end position="27"/>
    </location>
</feature>
<sequence length="142" mass="16264">MKYVIIIKIVTTSIVWLFTLPFFYMALKGGNPDRFREHLNDLPNLTVLSPTQLFDQFLFPGTVWIAILVFLAMNIGWLINKKIHPYLIYLGSFCGIINSIFAVTLSLWIGLGLLLIPGIWFASYLVRWHITSESKTTDALLK</sequence>
<dbReference type="AlphaFoldDB" id="A0A1G6K4A1"/>
<feature type="transmembrane region" description="Helical" evidence="1">
    <location>
        <begin position="86"/>
        <end position="102"/>
    </location>
</feature>
<evidence type="ECO:0000313" key="3">
    <source>
        <dbReference type="Proteomes" id="UP000243468"/>
    </source>
</evidence>
<protein>
    <submittedName>
        <fullName evidence="2">Uncharacterized protein</fullName>
    </submittedName>
</protein>
<keyword evidence="1" id="KW-1133">Transmembrane helix</keyword>
<dbReference type="EMBL" id="FMYO01000004">
    <property type="protein sequence ID" value="SDC25830.1"/>
    <property type="molecule type" value="Genomic_DNA"/>
</dbReference>
<name>A0A1G6K4A1_9GAMM</name>
<proteinExistence type="predicted"/>
<evidence type="ECO:0000256" key="1">
    <source>
        <dbReference type="SAM" id="Phobius"/>
    </source>
</evidence>
<keyword evidence="1" id="KW-0472">Membrane</keyword>
<dbReference type="Proteomes" id="UP000243468">
    <property type="component" value="Unassembled WGS sequence"/>
</dbReference>
<reference evidence="3" key="1">
    <citation type="submission" date="2016-09" db="EMBL/GenBank/DDBJ databases">
        <authorList>
            <person name="Varghese N."/>
            <person name="Submissions S."/>
        </authorList>
    </citation>
    <scope>NUCLEOTIDE SEQUENCE [LARGE SCALE GENOMIC DNA]</scope>
    <source>
        <strain evidence="3">ANC 4667</strain>
    </source>
</reference>
<keyword evidence="1" id="KW-0812">Transmembrane</keyword>
<feature type="transmembrane region" description="Helical" evidence="1">
    <location>
        <begin position="108"/>
        <end position="126"/>
    </location>
</feature>
<dbReference type="OrthoDB" id="9962325at2"/>
<keyword evidence="3" id="KW-1185">Reference proteome</keyword>
<gene>
    <name evidence="2" type="ORF">SAMN05421732_104168</name>
</gene>
<feature type="transmembrane region" description="Helical" evidence="1">
    <location>
        <begin position="57"/>
        <end position="79"/>
    </location>
</feature>
<evidence type="ECO:0000313" key="2">
    <source>
        <dbReference type="EMBL" id="SDC25830.1"/>
    </source>
</evidence>